<dbReference type="EMBL" id="JAENIK010000004">
    <property type="protein sequence ID" value="MBK1814507.1"/>
    <property type="molecule type" value="Genomic_DNA"/>
</dbReference>
<organism evidence="4 5">
    <name type="scientific">Luteolibacter yonseiensis</name>
    <dbReference type="NCBI Taxonomy" id="1144680"/>
    <lineage>
        <taxon>Bacteria</taxon>
        <taxon>Pseudomonadati</taxon>
        <taxon>Verrucomicrobiota</taxon>
        <taxon>Verrucomicrobiia</taxon>
        <taxon>Verrucomicrobiales</taxon>
        <taxon>Verrucomicrobiaceae</taxon>
        <taxon>Luteolibacter</taxon>
    </lineage>
</organism>
<protein>
    <submittedName>
        <fullName evidence="4">SUMF1/EgtB/PvdO family nonheme iron enzyme</fullName>
    </submittedName>
</protein>
<comment type="caution">
    <text evidence="4">The sequence shown here is derived from an EMBL/GenBank/DDBJ whole genome shotgun (WGS) entry which is preliminary data.</text>
</comment>
<dbReference type="PANTHER" id="PTHR23150:SF19">
    <property type="entry name" value="FORMYLGLYCINE-GENERATING ENZYME"/>
    <property type="match status" value="1"/>
</dbReference>
<proteinExistence type="predicted"/>
<dbReference type="PANTHER" id="PTHR23150">
    <property type="entry name" value="SULFATASE MODIFYING FACTOR 1, 2"/>
    <property type="match status" value="1"/>
</dbReference>
<reference evidence="4" key="1">
    <citation type="submission" date="2021-01" db="EMBL/GenBank/DDBJ databases">
        <title>Modified the classification status of verrucomicrobia.</title>
        <authorList>
            <person name="Feng X."/>
        </authorList>
    </citation>
    <scope>NUCLEOTIDE SEQUENCE</scope>
    <source>
        <strain evidence="4">JCM 18052</strain>
    </source>
</reference>
<feature type="domain" description="Sulfatase-modifying factor enzyme-like" evidence="3">
    <location>
        <begin position="292"/>
        <end position="399"/>
    </location>
</feature>
<dbReference type="InterPro" id="IPR016187">
    <property type="entry name" value="CTDL_fold"/>
</dbReference>
<dbReference type="SUPFAM" id="SSF56112">
    <property type="entry name" value="Protein kinase-like (PK-like)"/>
    <property type="match status" value="1"/>
</dbReference>
<evidence type="ECO:0000259" key="3">
    <source>
        <dbReference type="Pfam" id="PF03781"/>
    </source>
</evidence>
<keyword evidence="2" id="KW-0472">Membrane</keyword>
<feature type="transmembrane region" description="Helical" evidence="2">
    <location>
        <begin position="238"/>
        <end position="261"/>
    </location>
</feature>
<dbReference type="Proteomes" id="UP000600139">
    <property type="component" value="Unassembled WGS sequence"/>
</dbReference>
<dbReference type="Gene3D" id="1.10.510.10">
    <property type="entry name" value="Transferase(Phosphotransferase) domain 1"/>
    <property type="match status" value="1"/>
</dbReference>
<evidence type="ECO:0000256" key="1">
    <source>
        <dbReference type="SAM" id="MobiDB-lite"/>
    </source>
</evidence>
<dbReference type="Gene3D" id="3.30.200.20">
    <property type="entry name" value="Phosphorylase Kinase, domain 1"/>
    <property type="match status" value="1"/>
</dbReference>
<dbReference type="AlphaFoldDB" id="A0A934V604"/>
<gene>
    <name evidence="4" type="ORF">JIN84_02705</name>
</gene>
<dbReference type="SUPFAM" id="SSF56436">
    <property type="entry name" value="C-type lectin-like"/>
    <property type="match status" value="1"/>
</dbReference>
<accession>A0A934V604</accession>
<dbReference type="Pfam" id="PF03781">
    <property type="entry name" value="FGE-sulfatase"/>
    <property type="match status" value="1"/>
</dbReference>
<sequence length="493" mass="53533">MNPAPDERHLGEYRLRELLAENATTRTWLAEQISVARLVLVDELTDENERGNFLADVRAKAGVDHPLVGSVYEAVAEPGACFYAHELLPGTTLEQRRLANDPFPPARLAMILRRVSEAHLQHESLGQATSPMGLDAVYLDEHAVIRLKNLAIAGIRTPEESVRDVFHLGHALVPLVASTKPGATRLLTLLSWMRGEGLEGPLTWAQTRDFCMQIEHQLADPPSVLTPTKGGSRSRKKLPASVIFGATAAVLVGIVAVSMTLRPPLPTAPPRAKLPDAVPVPAGEHPTPDDSQETLPAFRISAHEVTIGQYEEFLTALSILAKEKRADIFDPASQPKDKPGHIPDDWDSLLAAAKSNGSWKNQPVTLDSPVTGVDWWDASAYAEWKKARLPTQEEWFAALSQQLPDPATIPTSSFAPVSPGTADRTPTGLLGMAGSACEWTAKPAPDPANPLGEKLWVIIGGSYLKSGSNALTREWTADRGLRRPDLGFRVVFE</sequence>
<dbReference type="RefSeq" id="WP_200349468.1">
    <property type="nucleotide sequence ID" value="NZ_BAABHZ010000010.1"/>
</dbReference>
<name>A0A934V604_9BACT</name>
<keyword evidence="2" id="KW-0812">Transmembrane</keyword>
<keyword evidence="2" id="KW-1133">Transmembrane helix</keyword>
<dbReference type="InterPro" id="IPR011009">
    <property type="entry name" value="Kinase-like_dom_sf"/>
</dbReference>
<feature type="region of interest" description="Disordered" evidence="1">
    <location>
        <begin position="265"/>
        <end position="292"/>
    </location>
</feature>
<evidence type="ECO:0000313" key="4">
    <source>
        <dbReference type="EMBL" id="MBK1814507.1"/>
    </source>
</evidence>
<dbReference type="GO" id="GO:0120147">
    <property type="term" value="F:formylglycine-generating oxidase activity"/>
    <property type="evidence" value="ECO:0007669"/>
    <property type="project" value="TreeGrafter"/>
</dbReference>
<evidence type="ECO:0000313" key="5">
    <source>
        <dbReference type="Proteomes" id="UP000600139"/>
    </source>
</evidence>
<dbReference type="InterPro" id="IPR051043">
    <property type="entry name" value="Sulfatase_Mod_Factor_Kinase"/>
</dbReference>
<dbReference type="Gene3D" id="3.90.1580.10">
    <property type="entry name" value="paralog of FGE (formylglycine-generating enzyme)"/>
    <property type="match status" value="1"/>
</dbReference>
<dbReference type="InterPro" id="IPR042095">
    <property type="entry name" value="SUMF_sf"/>
</dbReference>
<evidence type="ECO:0000256" key="2">
    <source>
        <dbReference type="SAM" id="Phobius"/>
    </source>
</evidence>
<dbReference type="InterPro" id="IPR005532">
    <property type="entry name" value="SUMF_dom"/>
</dbReference>
<keyword evidence="5" id="KW-1185">Reference proteome</keyword>